<proteinExistence type="predicted"/>
<accession>A0A3M7PEZ2</accession>
<name>A0A3M7PEZ2_BRAPC</name>
<dbReference type="EMBL" id="REGN01011497">
    <property type="protein sequence ID" value="RMZ97310.1"/>
    <property type="molecule type" value="Genomic_DNA"/>
</dbReference>
<dbReference type="OrthoDB" id="119028at2759"/>
<reference evidence="1 2" key="1">
    <citation type="journal article" date="2018" name="Sci. Rep.">
        <title>Genomic signatures of local adaptation to the degree of environmental predictability in rotifers.</title>
        <authorList>
            <person name="Franch-Gras L."/>
            <person name="Hahn C."/>
            <person name="Garcia-Roger E.M."/>
            <person name="Carmona M.J."/>
            <person name="Serra M."/>
            <person name="Gomez A."/>
        </authorList>
    </citation>
    <scope>NUCLEOTIDE SEQUENCE [LARGE SCALE GENOMIC DNA]</scope>
    <source>
        <strain evidence="1">HYR1</strain>
    </source>
</reference>
<comment type="caution">
    <text evidence="1">The sequence shown here is derived from an EMBL/GenBank/DDBJ whole genome shotgun (WGS) entry which is preliminary data.</text>
</comment>
<organism evidence="1 2">
    <name type="scientific">Brachionus plicatilis</name>
    <name type="common">Marine rotifer</name>
    <name type="synonym">Brachionus muelleri</name>
    <dbReference type="NCBI Taxonomy" id="10195"/>
    <lineage>
        <taxon>Eukaryota</taxon>
        <taxon>Metazoa</taxon>
        <taxon>Spiralia</taxon>
        <taxon>Gnathifera</taxon>
        <taxon>Rotifera</taxon>
        <taxon>Eurotatoria</taxon>
        <taxon>Monogononta</taxon>
        <taxon>Pseudotrocha</taxon>
        <taxon>Ploima</taxon>
        <taxon>Brachionidae</taxon>
        <taxon>Brachionus</taxon>
    </lineage>
</organism>
<gene>
    <name evidence="1" type="ORF">BpHYR1_030430</name>
</gene>
<dbReference type="AlphaFoldDB" id="A0A3M7PEZ2"/>
<evidence type="ECO:0000313" key="1">
    <source>
        <dbReference type="EMBL" id="RMZ97310.1"/>
    </source>
</evidence>
<keyword evidence="2" id="KW-1185">Reference proteome</keyword>
<protein>
    <submittedName>
        <fullName evidence="1">Uncharacterized protein</fullName>
    </submittedName>
</protein>
<feature type="non-terminal residue" evidence="1">
    <location>
        <position position="1"/>
    </location>
</feature>
<feature type="non-terminal residue" evidence="1">
    <location>
        <position position="152"/>
    </location>
</feature>
<sequence>GLKEATKVVIEDLFNEQKIKTPTQIQMRLNRMDIQPLPTVGQILTYIRRLKQESVPKIAKLNELFRWCQENEDIPETDDKMFCPIVDIKRNQNGVKSIRLFVTTKRLISLADHEVEMLAPDGTYKLIWQGYNILVVGSCDRNKAFHPFGVAI</sequence>
<evidence type="ECO:0000313" key="2">
    <source>
        <dbReference type="Proteomes" id="UP000276133"/>
    </source>
</evidence>
<dbReference type="Proteomes" id="UP000276133">
    <property type="component" value="Unassembled WGS sequence"/>
</dbReference>